<accession>A0ABS5S9H5</accession>
<dbReference type="EMBL" id="JAHCVK010000001">
    <property type="protein sequence ID" value="MBT0652026.1"/>
    <property type="molecule type" value="Genomic_DNA"/>
</dbReference>
<protein>
    <submittedName>
        <fullName evidence="1">Uncharacterized protein</fullName>
    </submittedName>
</protein>
<evidence type="ECO:0000313" key="1">
    <source>
        <dbReference type="EMBL" id="MBT0652026.1"/>
    </source>
</evidence>
<evidence type="ECO:0000313" key="2">
    <source>
        <dbReference type="Proteomes" id="UP000756860"/>
    </source>
</evidence>
<dbReference type="RefSeq" id="WP_214174000.1">
    <property type="nucleotide sequence ID" value="NZ_JAHCVK010000001.1"/>
</dbReference>
<dbReference type="Proteomes" id="UP000756860">
    <property type="component" value="Unassembled WGS sequence"/>
</dbReference>
<proteinExistence type="predicted"/>
<organism evidence="1 2">
    <name type="scientific">Geomobilimonas luticola</name>
    <dbReference type="NCBI Taxonomy" id="1114878"/>
    <lineage>
        <taxon>Bacteria</taxon>
        <taxon>Pseudomonadati</taxon>
        <taxon>Thermodesulfobacteriota</taxon>
        <taxon>Desulfuromonadia</taxon>
        <taxon>Geobacterales</taxon>
        <taxon>Geobacteraceae</taxon>
        <taxon>Geomobilimonas</taxon>
    </lineage>
</organism>
<comment type="caution">
    <text evidence="1">The sequence shown here is derived from an EMBL/GenBank/DDBJ whole genome shotgun (WGS) entry which is preliminary data.</text>
</comment>
<sequence>MNQREKNISAADRWRLAEDIVEASLVDTVYRDLYLQRARDFLEPAMSESEFASLQLLENEASNLPNRIFVAMKEARWMEVKDLSSRMSSLKRTLTEKENIRKLGEKIYKPGEPPLDPFSPGLQGLARNGDPQALLDKLSTQLERLQTADPYWQGFYAARKISMATIKTYSSKASEDAELTGSRIEHKAFEALNSGDFANLEKMAALMGREESCGAERTTGSTWRFTGKAQELTIQFSQEILERAQDKGLSPIRMEAGSQFLNLSSDDLASLYHHLWQPDFTDEISRKKEIQLPANAPANFRDLVELFTLHPFVNSGGARFVPVLAEEDVLVEDFDEPDPGTEAPASALLSALGFEDRRGLSRISIEKALFDRGNTIVRDIGLDPRVFRLICIPPDVYGRVGHQRSWGQKPLWTHFDGYMVMKNGKLGALAGGDVRFGGLFDLVGISRDYDSDKIIARFAIVQRRRLETIG</sequence>
<keyword evidence="2" id="KW-1185">Reference proteome</keyword>
<gene>
    <name evidence="1" type="ORF">KI810_03095</name>
</gene>
<reference evidence="1 2" key="1">
    <citation type="submission" date="2021-05" db="EMBL/GenBank/DDBJ databases">
        <title>The draft genome of Geobacter luticola JCM 17780.</title>
        <authorList>
            <person name="Xu Z."/>
            <person name="Masuda Y."/>
            <person name="Itoh H."/>
            <person name="Senoo K."/>
        </authorList>
    </citation>
    <scope>NUCLEOTIDE SEQUENCE [LARGE SCALE GENOMIC DNA]</scope>
    <source>
        <strain evidence="1 2">JCM 17780</strain>
    </source>
</reference>
<name>A0ABS5S9H5_9BACT</name>